<feature type="transmembrane region" description="Helical" evidence="1">
    <location>
        <begin position="565"/>
        <end position="585"/>
    </location>
</feature>
<feature type="transmembrane region" description="Helical" evidence="1">
    <location>
        <begin position="511"/>
        <end position="529"/>
    </location>
</feature>
<keyword evidence="1" id="KW-1133">Transmembrane helix</keyword>
<feature type="transmembrane region" description="Helical" evidence="1">
    <location>
        <begin position="410"/>
        <end position="427"/>
    </location>
</feature>
<feature type="transmembrane region" description="Helical" evidence="1">
    <location>
        <begin position="535"/>
        <end position="558"/>
    </location>
</feature>
<name>A0A8B8ZH54_PHODC</name>
<dbReference type="PANTHER" id="PTHR47555:SF2">
    <property type="entry name" value="N-ACETYLGLUCOSAMINYL TRANSFERASE COMPONENT FAMILY PROTEIN _ GPI1 FAMILY PROTEIN"/>
    <property type="match status" value="1"/>
</dbReference>
<protein>
    <submittedName>
        <fullName evidence="3">Uncharacterized protein LOC103718037 isoform X1</fullName>
    </submittedName>
</protein>
<sequence>MKINNTPARLHPCLLCQPRTFENLTNFFPSSSVPNKLQCLHQHCPARQHHRYLRKAPLPLLHPPQIRYQGGGIPSARWRCNVCDIKMLRKKCRLWWPEQLLSSQPNSNLLLFGWYICSVNSLDIIVATAISPHEISPCLLQSSLQIQEILHSVNGAMPLRLQDLSTISILGHCTADCTGKVLKLMGTQNNDSPRKSNSERLECPGVEENSSLKTHSDDRVNQQCHQKLFADTSDENCARWNCGCKKLDQFTEPHRQSFIRNGNWIQVLCKSQRILCKEIPELHHMHLNGDTLSAHDVHLIIYELPTYGRNHFSLSSWGSSGHVGSPFKKPNWVNELDKKPMLLDLDSVMLALNCATAAKVLLEQHMGTFDPVIHLFWISTLVSTVWQTMAVLVASVATARYILLQALYRFLSYGSQTFFFILSKMFAHTWKNVHIRSCQFLYWPVILQGTGFSSQSNVEYAHRSALRKHFMWSNVAMDVIFGIIIGLALLANAEAVCFWILIVVRGITDNLLRLGCVWLMGVPAGFKLNTELAELLGMISLNAIQIFSTLCFFLSTYLSYFVEGLALSGIVFGLTVPAALCIDMLKLATLHVLTLHWLISFLYSQQIQALASLWRLFRGRKWNPLRQRLDSYDYTVEQHVVGSLLFTPLLLLLPTTSVFYIFFTMLSTTITFICIMIEITISVLHATPLAEILLWIAQRRRFPSGIWFEIISGPTACTYAGDGLSGDSLSSDLDARKTACFFKGGSKTLVSLLRSNYATIGKIIAPHYRNIFCGVRPSFGPSLAYGVLSGQRIPSTLQTSLPPTLPWMNINFREYWRLCHDAVLSFRL</sequence>
<evidence type="ECO:0000256" key="1">
    <source>
        <dbReference type="SAM" id="Phobius"/>
    </source>
</evidence>
<keyword evidence="1" id="KW-0472">Membrane</keyword>
<reference evidence="3" key="1">
    <citation type="submission" date="2025-08" db="UniProtKB">
        <authorList>
            <consortium name="RefSeq"/>
        </authorList>
    </citation>
    <scope>IDENTIFICATION</scope>
    <source>
        <tissue evidence="3">Young leaves</tissue>
    </source>
</reference>
<dbReference type="AlphaFoldDB" id="A0A8B8ZH54"/>
<dbReference type="OrthoDB" id="70250at2759"/>
<keyword evidence="2" id="KW-1185">Reference proteome</keyword>
<accession>A0A8B8ZH54</accession>
<feature type="transmembrane region" description="Helical" evidence="1">
    <location>
        <begin position="597"/>
        <end position="617"/>
    </location>
</feature>
<evidence type="ECO:0000313" key="3">
    <source>
        <dbReference type="RefSeq" id="XP_038973486.1"/>
    </source>
</evidence>
<keyword evidence="1" id="KW-0812">Transmembrane</keyword>
<dbReference type="Proteomes" id="UP000228380">
    <property type="component" value="Unplaced"/>
</dbReference>
<dbReference type="RefSeq" id="XP_038973486.1">
    <property type="nucleotide sequence ID" value="XM_039117558.1"/>
</dbReference>
<evidence type="ECO:0000313" key="2">
    <source>
        <dbReference type="Proteomes" id="UP000228380"/>
    </source>
</evidence>
<proteinExistence type="predicted"/>
<dbReference type="GO" id="GO:0016020">
    <property type="term" value="C:membrane"/>
    <property type="evidence" value="ECO:0007669"/>
    <property type="project" value="InterPro"/>
</dbReference>
<dbReference type="PANTHER" id="PTHR47555">
    <property type="entry name" value="N-ACETYLGLUCOSAMINYL TRANSFERASE COMPONENT FAMILY PROTEIN / GPI1 FAMILY PROTEIN"/>
    <property type="match status" value="1"/>
</dbReference>
<gene>
    <name evidence="3" type="primary">LOC103718037</name>
</gene>
<dbReference type="InterPro" id="IPR007720">
    <property type="entry name" value="PigQ/GPI1"/>
</dbReference>
<dbReference type="GeneID" id="103718037"/>
<feature type="transmembrane region" description="Helical" evidence="1">
    <location>
        <begin position="479"/>
        <end position="504"/>
    </location>
</feature>
<organism evidence="2 3">
    <name type="scientific">Phoenix dactylifera</name>
    <name type="common">Date palm</name>
    <dbReference type="NCBI Taxonomy" id="42345"/>
    <lineage>
        <taxon>Eukaryota</taxon>
        <taxon>Viridiplantae</taxon>
        <taxon>Streptophyta</taxon>
        <taxon>Embryophyta</taxon>
        <taxon>Tracheophyta</taxon>
        <taxon>Spermatophyta</taxon>
        <taxon>Magnoliopsida</taxon>
        <taxon>Liliopsida</taxon>
        <taxon>Arecaceae</taxon>
        <taxon>Coryphoideae</taxon>
        <taxon>Phoeniceae</taxon>
        <taxon>Phoenix</taxon>
    </lineage>
</organism>
<feature type="transmembrane region" description="Helical" evidence="1">
    <location>
        <begin position="638"/>
        <end position="663"/>
    </location>
</feature>
<feature type="transmembrane region" description="Helical" evidence="1">
    <location>
        <begin position="669"/>
        <end position="696"/>
    </location>
</feature>
<dbReference type="GO" id="GO:0006506">
    <property type="term" value="P:GPI anchor biosynthetic process"/>
    <property type="evidence" value="ECO:0007669"/>
    <property type="project" value="InterPro"/>
</dbReference>
<dbReference type="Pfam" id="PF05024">
    <property type="entry name" value="Gpi1"/>
    <property type="match status" value="1"/>
</dbReference>
<feature type="transmembrane region" description="Helical" evidence="1">
    <location>
        <begin position="375"/>
        <end position="403"/>
    </location>
</feature>